<accession>A0A0C2QYX0</accession>
<name>A0A0C2QYX0_9BACL</name>
<feature type="transmembrane region" description="Helical" evidence="1">
    <location>
        <begin position="20"/>
        <end position="38"/>
    </location>
</feature>
<reference evidence="2 3" key="1">
    <citation type="submission" date="2015-01" db="EMBL/GenBank/DDBJ databases">
        <title>Jeotgalibacillus campisalis genome sequencing.</title>
        <authorList>
            <person name="Goh K.M."/>
            <person name="Chan K.-G."/>
            <person name="Yaakop A.S."/>
            <person name="Ee R."/>
            <person name="Gan H.M."/>
            <person name="Chan C.S."/>
        </authorList>
    </citation>
    <scope>NUCLEOTIDE SEQUENCE [LARGE SCALE GENOMIC DNA]</scope>
    <source>
        <strain evidence="2 3">SF-57</strain>
    </source>
</reference>
<feature type="transmembrane region" description="Helical" evidence="1">
    <location>
        <begin position="127"/>
        <end position="145"/>
    </location>
</feature>
<dbReference type="RefSeq" id="WP_041061649.1">
    <property type="nucleotide sequence ID" value="NZ_JXRR01000022.1"/>
</dbReference>
<gene>
    <name evidence="2" type="ORF">KR50_36530</name>
</gene>
<feature type="transmembrane region" description="Helical" evidence="1">
    <location>
        <begin position="44"/>
        <end position="65"/>
    </location>
</feature>
<evidence type="ECO:0000256" key="1">
    <source>
        <dbReference type="SAM" id="Phobius"/>
    </source>
</evidence>
<feature type="transmembrane region" description="Helical" evidence="1">
    <location>
        <begin position="96"/>
        <end position="115"/>
    </location>
</feature>
<dbReference type="Proteomes" id="UP000031972">
    <property type="component" value="Unassembled WGS sequence"/>
</dbReference>
<organism evidence="2 3">
    <name type="scientific">Jeotgalibacillus campisalis</name>
    <dbReference type="NCBI Taxonomy" id="220754"/>
    <lineage>
        <taxon>Bacteria</taxon>
        <taxon>Bacillati</taxon>
        <taxon>Bacillota</taxon>
        <taxon>Bacilli</taxon>
        <taxon>Bacillales</taxon>
        <taxon>Caryophanaceae</taxon>
        <taxon>Jeotgalibacillus</taxon>
    </lineage>
</organism>
<dbReference type="EMBL" id="JXRR01000022">
    <property type="protein sequence ID" value="KIL43250.1"/>
    <property type="molecule type" value="Genomic_DNA"/>
</dbReference>
<evidence type="ECO:0000313" key="3">
    <source>
        <dbReference type="Proteomes" id="UP000031972"/>
    </source>
</evidence>
<dbReference type="PATRIC" id="fig|220754.4.peg.3663"/>
<protein>
    <submittedName>
        <fullName evidence="2">Uncharacterized protein</fullName>
    </submittedName>
</protein>
<evidence type="ECO:0000313" key="2">
    <source>
        <dbReference type="EMBL" id="KIL43250.1"/>
    </source>
</evidence>
<keyword evidence="3" id="KW-1185">Reference proteome</keyword>
<dbReference type="AlphaFoldDB" id="A0A0C2QYX0"/>
<keyword evidence="1" id="KW-0812">Transmembrane</keyword>
<dbReference type="OrthoDB" id="2429144at2"/>
<sequence>MEESQRELREIKKLKKKRLVQYNLAMLLIVVLVGYFDINVFSPFITVIIFGLMVIYVAISIYTLVTGRVFGTKTSKRLVEFDKRHWGKKRWKRNRLAQILIFSVLGVIISVFFFSTDFNHERYDSPISPGPFIGAWIGVNIGMILQINKIRVPEK</sequence>
<proteinExistence type="predicted"/>
<comment type="caution">
    <text evidence="2">The sequence shown here is derived from an EMBL/GenBank/DDBJ whole genome shotgun (WGS) entry which is preliminary data.</text>
</comment>
<keyword evidence="1" id="KW-1133">Transmembrane helix</keyword>
<keyword evidence="1" id="KW-0472">Membrane</keyword>